<dbReference type="RefSeq" id="WP_056132317.1">
    <property type="nucleotide sequence ID" value="NZ_WSES01000007.1"/>
</dbReference>
<feature type="transmembrane region" description="Helical" evidence="1">
    <location>
        <begin position="50"/>
        <end position="71"/>
    </location>
</feature>
<feature type="transmembrane region" description="Helical" evidence="1">
    <location>
        <begin position="23"/>
        <end position="44"/>
    </location>
</feature>
<feature type="transmembrane region" description="Helical" evidence="1">
    <location>
        <begin position="108"/>
        <end position="126"/>
    </location>
</feature>
<keyword evidence="1" id="KW-0472">Membrane</keyword>
<feature type="transmembrane region" description="Helical" evidence="1">
    <location>
        <begin position="83"/>
        <end position="102"/>
    </location>
</feature>
<accession>A0A7X3K945</accession>
<protein>
    <recommendedName>
        <fullName evidence="4">O-antigen ligase domain-containing protein</fullName>
    </recommendedName>
</protein>
<feature type="transmembrane region" description="Helical" evidence="1">
    <location>
        <begin position="356"/>
        <end position="376"/>
    </location>
</feature>
<dbReference type="Proteomes" id="UP000443353">
    <property type="component" value="Unassembled WGS sequence"/>
</dbReference>
<sequence>MSATYAPSASIASTPGKAGPARLAFLLLFPGFFFYQTLIGMGVMGAFVGGYFSVVSIGLLPPLACMYYLAIRASGYRIASTDLQFGFFLFYFFLVVAINAAFGADPTIVKTHLLSILYFINIYLIFKHSDFSERKTIATTLASLLLMSATVFFFSRDGSFQPGQFGDPTSPDSVATYQELARSYVLTFVTVVCFTRVLAARLVLYVIAAAALFLNGARSELVAALSLFPMIELYRAKHWLPFLYLVLLVSGLASIDPKFLATHFPESRVWELFNLSQSSSASARHELTEHALRTIADNPVLGAYASYPPGGYSHNILSAWVDLGLFGFVYMLFMLGRTTVVLCSRGWLARPRSGQFLLAWSLICISLLLLVTAKTFDDMFTGAAMGAYANYRNTKRPPGSRR</sequence>
<feature type="transmembrane region" description="Helical" evidence="1">
    <location>
        <begin position="138"/>
        <end position="155"/>
    </location>
</feature>
<keyword evidence="1" id="KW-1133">Transmembrane helix</keyword>
<dbReference type="EMBL" id="WSES01000007">
    <property type="protein sequence ID" value="MVW62598.1"/>
    <property type="molecule type" value="Genomic_DNA"/>
</dbReference>
<name>A0A7X3K945_9BURK</name>
<keyword evidence="3" id="KW-1185">Reference proteome</keyword>
<organism evidence="2 3">
    <name type="scientific">Massilia cellulosiltytica</name>
    <dbReference type="NCBI Taxonomy" id="2683234"/>
    <lineage>
        <taxon>Bacteria</taxon>
        <taxon>Pseudomonadati</taxon>
        <taxon>Pseudomonadota</taxon>
        <taxon>Betaproteobacteria</taxon>
        <taxon>Burkholderiales</taxon>
        <taxon>Oxalobacteraceae</taxon>
        <taxon>Telluria group</taxon>
        <taxon>Massilia</taxon>
    </lineage>
</organism>
<dbReference type="AlphaFoldDB" id="A0A7X3K945"/>
<keyword evidence="1" id="KW-0812">Transmembrane</keyword>
<evidence type="ECO:0000313" key="2">
    <source>
        <dbReference type="EMBL" id="MVW62598.1"/>
    </source>
</evidence>
<evidence type="ECO:0000256" key="1">
    <source>
        <dbReference type="SAM" id="Phobius"/>
    </source>
</evidence>
<feature type="transmembrane region" description="Helical" evidence="1">
    <location>
        <begin position="184"/>
        <end position="217"/>
    </location>
</feature>
<reference evidence="2 3" key="1">
    <citation type="submission" date="2019-12" db="EMBL/GenBank/DDBJ databases">
        <authorList>
            <person name="Li C."/>
            <person name="Zhao J."/>
        </authorList>
    </citation>
    <scope>NUCLEOTIDE SEQUENCE [LARGE SCALE GENOMIC DNA]</scope>
    <source>
        <strain evidence="2 3">NEAU-DD11</strain>
    </source>
</reference>
<comment type="caution">
    <text evidence="2">The sequence shown here is derived from an EMBL/GenBank/DDBJ whole genome shotgun (WGS) entry which is preliminary data.</text>
</comment>
<gene>
    <name evidence="2" type="ORF">GPY61_21945</name>
</gene>
<evidence type="ECO:0000313" key="3">
    <source>
        <dbReference type="Proteomes" id="UP000443353"/>
    </source>
</evidence>
<feature type="transmembrane region" description="Helical" evidence="1">
    <location>
        <begin position="316"/>
        <end position="335"/>
    </location>
</feature>
<feature type="transmembrane region" description="Helical" evidence="1">
    <location>
        <begin position="238"/>
        <end position="255"/>
    </location>
</feature>
<evidence type="ECO:0008006" key="4">
    <source>
        <dbReference type="Google" id="ProtNLM"/>
    </source>
</evidence>
<proteinExistence type="predicted"/>